<gene>
    <name evidence="2" type="ORF">CAL28_05420</name>
</gene>
<sequence>MIGRHAWRFWLPALLAIAQASASPIPAPDGRAASAAAVGQVVMGILSYTRWPQQPEPIRLCVTGEPAYAAGLLDDEARPSTPAAVARAVAPGDPSLAQDCDAVYLGGLSEKAQRQVLQRLVGRPVVSIIEDDAECAVGGMFCLDIQPDRVGFQVNLDSVARSGVRIHPAVLQLSRRRPPP</sequence>
<reference evidence="3" key="1">
    <citation type="submission" date="2017-05" db="EMBL/GenBank/DDBJ databases">
        <title>Complete and WGS of Bordetella genogroups.</title>
        <authorList>
            <person name="Spilker T."/>
            <person name="Lipuma J."/>
        </authorList>
    </citation>
    <scope>NUCLEOTIDE SEQUENCE [LARGE SCALE GENOMIC DNA]</scope>
    <source>
        <strain evidence="3">AU8856</strain>
    </source>
</reference>
<evidence type="ECO:0000256" key="1">
    <source>
        <dbReference type="SAM" id="SignalP"/>
    </source>
</evidence>
<dbReference type="Proteomes" id="UP000215767">
    <property type="component" value="Unassembled WGS sequence"/>
</dbReference>
<keyword evidence="1" id="KW-0732">Signal</keyword>
<feature type="signal peptide" evidence="1">
    <location>
        <begin position="1"/>
        <end position="22"/>
    </location>
</feature>
<dbReference type="OrthoDB" id="7355447at2"/>
<organism evidence="2 3">
    <name type="scientific">Bordetella genomosp. 11</name>
    <dbReference type="NCBI Taxonomy" id="1416808"/>
    <lineage>
        <taxon>Bacteria</taxon>
        <taxon>Pseudomonadati</taxon>
        <taxon>Pseudomonadota</taxon>
        <taxon>Betaproteobacteria</taxon>
        <taxon>Burkholderiales</taxon>
        <taxon>Alcaligenaceae</taxon>
        <taxon>Bordetella</taxon>
    </lineage>
</organism>
<evidence type="ECO:0008006" key="4">
    <source>
        <dbReference type="Google" id="ProtNLM"/>
    </source>
</evidence>
<dbReference type="AlphaFoldDB" id="A0A261UZ16"/>
<accession>A0A261UZ16</accession>
<dbReference type="EMBL" id="NEVS01000001">
    <property type="protein sequence ID" value="OZI67128.1"/>
    <property type="molecule type" value="Genomic_DNA"/>
</dbReference>
<proteinExistence type="predicted"/>
<dbReference type="InterPro" id="IPR025293">
    <property type="entry name" value="YfiR/HmsC-like"/>
</dbReference>
<comment type="caution">
    <text evidence="2">The sequence shown here is derived from an EMBL/GenBank/DDBJ whole genome shotgun (WGS) entry which is preliminary data.</text>
</comment>
<dbReference type="Pfam" id="PF13689">
    <property type="entry name" value="DUF4154"/>
    <property type="match status" value="1"/>
</dbReference>
<keyword evidence="3" id="KW-1185">Reference proteome</keyword>
<name>A0A261UZ16_9BORD</name>
<protein>
    <recommendedName>
        <fullName evidence="4">DUF4154 domain-containing protein</fullName>
    </recommendedName>
</protein>
<feature type="chain" id="PRO_5012266641" description="DUF4154 domain-containing protein" evidence="1">
    <location>
        <begin position="23"/>
        <end position="180"/>
    </location>
</feature>
<evidence type="ECO:0000313" key="3">
    <source>
        <dbReference type="Proteomes" id="UP000215767"/>
    </source>
</evidence>
<evidence type="ECO:0000313" key="2">
    <source>
        <dbReference type="EMBL" id="OZI67128.1"/>
    </source>
</evidence>